<dbReference type="InterPro" id="IPR013783">
    <property type="entry name" value="Ig-like_fold"/>
</dbReference>
<evidence type="ECO:0000256" key="3">
    <source>
        <dbReference type="ARBA" id="ARBA00022729"/>
    </source>
</evidence>
<evidence type="ECO:0000256" key="2">
    <source>
        <dbReference type="ARBA" id="ARBA00022525"/>
    </source>
</evidence>
<dbReference type="InterPro" id="IPR033764">
    <property type="entry name" value="Sdr_B"/>
</dbReference>
<dbReference type="RefSeq" id="WP_206293570.1">
    <property type="nucleotide sequence ID" value="NZ_CP063458.1"/>
</dbReference>
<sequence>MQFQNRSQTTALQPTVEQLESRRLCAVNPTVVDVAVYYTPAARNSVGGVENLSHRLDRAIADTNVILANSRIDATVRLVWFGETSYKESGTLATDLGRLQNPADGYLDAVHAQRTSRGADLVHLLVADGDDGGRAYQLDDPSKSWSEFGFAVSQARYTNIEYIFAHETMHNSGAGHDDTDTGKRQIPYAYGLGVKTGTQTVHTLMGPGTRLPYLSSPDLSWRGQPLGIAAGSTQAARLGHAADNARVVREFLPRVAAHRSTFVTDATPPAARLIQSWVDSSGKTLSIQVALADDSAINVSTLGNTDLRITGPNGFSKAATFAAVDRATNGSQRLARYKVDLTGYPADPALYTATLNSGQIADIGGRTVAGGTLGLSGGVTRFGDRAGPNLQTSLELGAVDGMSRVITDGIGDVDPLNFYRFSLKTAGTITARLAGLSDNANLFLVKDTDANGEVDSGEMLASSTNAGTSVEQVSRSLSAGVYYLWVTPAGGAVTNYTLSLKATAAGPGSPPSQPPPTVNGSIRGLAWRDNNANGVQDSWEIGLSGWSVYADVNGNGVYDSADARATTDSTGAYTLTSLPPANYTVRSIDQSGYRRTTPASTSVAVAAGQSVIGINFGHTPRVLISGVVYTDTNRNQVRDAAETGQGGWTVYRDANNNSRFDAGESASVTDASGYWSIKDALPGTFVVRLIARPGYSSAPGGWTLDLTSGQTSTGRNFGVRAGA</sequence>
<gene>
    <name evidence="5" type="ORF">IPV69_03710</name>
</gene>
<dbReference type="Gene3D" id="2.60.40.10">
    <property type="entry name" value="Immunoglobulins"/>
    <property type="match status" value="2"/>
</dbReference>
<dbReference type="PROSITE" id="PS00018">
    <property type="entry name" value="EF_HAND_1"/>
    <property type="match status" value="1"/>
</dbReference>
<protein>
    <recommendedName>
        <fullName evidence="4">SD-repeat containing protein B domain-containing protein</fullName>
    </recommendedName>
</protein>
<comment type="subcellular location">
    <subcellularLocation>
        <location evidence="1">Secreted</location>
    </subcellularLocation>
</comment>
<evidence type="ECO:0000259" key="4">
    <source>
        <dbReference type="Pfam" id="PF17210"/>
    </source>
</evidence>
<feature type="domain" description="SD-repeat containing protein B" evidence="4">
    <location>
        <begin position="525"/>
        <end position="600"/>
    </location>
</feature>
<evidence type="ECO:0000313" key="6">
    <source>
        <dbReference type="Proteomes" id="UP000593765"/>
    </source>
</evidence>
<dbReference type="Gene3D" id="2.60.120.380">
    <property type="match status" value="1"/>
</dbReference>
<dbReference type="PANTHER" id="PTHR23303:SF15">
    <property type="entry name" value="COLOSSIN-A"/>
    <property type="match status" value="1"/>
</dbReference>
<dbReference type="InterPro" id="IPR018247">
    <property type="entry name" value="EF_Hand_1_Ca_BS"/>
</dbReference>
<keyword evidence="3" id="KW-0732">Signal</keyword>
<dbReference type="InterPro" id="IPR051417">
    <property type="entry name" value="SDr/BOS_complex"/>
</dbReference>
<accession>A0A7M2WYP5</accession>
<reference evidence="5 6" key="1">
    <citation type="submission" date="2020-10" db="EMBL/GenBank/DDBJ databases">
        <title>Wide distribution of Phycisphaera-like planctomycetes from WD2101 soil group in peatlands and genome analysis of the first cultivated representative.</title>
        <authorList>
            <person name="Dedysh S.N."/>
            <person name="Beletsky A.V."/>
            <person name="Ivanova A."/>
            <person name="Kulichevskaya I.S."/>
            <person name="Suzina N.E."/>
            <person name="Philippov D.A."/>
            <person name="Rakitin A.L."/>
            <person name="Mardanov A.V."/>
            <person name="Ravin N.V."/>
        </authorList>
    </citation>
    <scope>NUCLEOTIDE SEQUENCE [LARGE SCALE GENOMIC DNA]</scope>
    <source>
        <strain evidence="5 6">M1803</strain>
    </source>
</reference>
<dbReference type="Pfam" id="PF17210">
    <property type="entry name" value="SdrD_B"/>
    <property type="match status" value="1"/>
</dbReference>
<dbReference type="AlphaFoldDB" id="A0A7M2WYP5"/>
<dbReference type="KEGG" id="hbs:IPV69_03710"/>
<dbReference type="GO" id="GO:0005576">
    <property type="term" value="C:extracellular region"/>
    <property type="evidence" value="ECO:0007669"/>
    <property type="project" value="UniProtKB-SubCell"/>
</dbReference>
<dbReference type="PANTHER" id="PTHR23303">
    <property type="entry name" value="CARBOXYPEPTIDASE REGULATORY REGION-CONTAINING"/>
    <property type="match status" value="1"/>
</dbReference>
<dbReference type="SUPFAM" id="SSF55486">
    <property type="entry name" value="Metalloproteases ('zincins'), catalytic domain"/>
    <property type="match status" value="1"/>
</dbReference>
<keyword evidence="6" id="KW-1185">Reference proteome</keyword>
<dbReference type="SUPFAM" id="SSF89260">
    <property type="entry name" value="Collagen-binding domain"/>
    <property type="match status" value="1"/>
</dbReference>
<organism evidence="5 6">
    <name type="scientific">Humisphaera borealis</name>
    <dbReference type="NCBI Taxonomy" id="2807512"/>
    <lineage>
        <taxon>Bacteria</taxon>
        <taxon>Pseudomonadati</taxon>
        <taxon>Planctomycetota</taxon>
        <taxon>Phycisphaerae</taxon>
        <taxon>Tepidisphaerales</taxon>
        <taxon>Tepidisphaeraceae</taxon>
        <taxon>Humisphaera</taxon>
    </lineage>
</organism>
<name>A0A7M2WYP5_9BACT</name>
<evidence type="ECO:0000313" key="5">
    <source>
        <dbReference type="EMBL" id="QOV90484.1"/>
    </source>
</evidence>
<evidence type="ECO:0000256" key="1">
    <source>
        <dbReference type="ARBA" id="ARBA00004613"/>
    </source>
</evidence>
<dbReference type="SUPFAM" id="SSF117074">
    <property type="entry name" value="Hypothetical protein PA1324"/>
    <property type="match status" value="2"/>
</dbReference>
<dbReference type="EMBL" id="CP063458">
    <property type="protein sequence ID" value="QOV90484.1"/>
    <property type="molecule type" value="Genomic_DNA"/>
</dbReference>
<dbReference type="Proteomes" id="UP000593765">
    <property type="component" value="Chromosome"/>
</dbReference>
<keyword evidence="2" id="KW-0964">Secreted</keyword>
<proteinExistence type="predicted"/>
<dbReference type="Pfam" id="PF13688">
    <property type="entry name" value="Reprolysin_5"/>
    <property type="match status" value="1"/>
</dbReference>